<protein>
    <submittedName>
        <fullName evidence="2">Protein phosphatase 2C</fullName>
    </submittedName>
</protein>
<dbReference type="PANTHER" id="PTHR47992">
    <property type="entry name" value="PROTEIN PHOSPHATASE"/>
    <property type="match status" value="1"/>
</dbReference>
<evidence type="ECO:0000313" key="3">
    <source>
        <dbReference type="Proteomes" id="UP000004259"/>
    </source>
</evidence>
<evidence type="ECO:0000313" key="2">
    <source>
        <dbReference type="EMBL" id="EGC04229.1"/>
    </source>
</evidence>
<dbReference type="PROSITE" id="PS51746">
    <property type="entry name" value="PPM_2"/>
    <property type="match status" value="1"/>
</dbReference>
<dbReference type="InterPro" id="IPR001932">
    <property type="entry name" value="PPM-type_phosphatase-like_dom"/>
</dbReference>
<evidence type="ECO:0000259" key="1">
    <source>
        <dbReference type="PROSITE" id="PS51746"/>
    </source>
</evidence>
<dbReference type="InterPro" id="IPR015655">
    <property type="entry name" value="PP2C"/>
</dbReference>
<dbReference type="InterPro" id="IPR036457">
    <property type="entry name" value="PPM-type-like_dom_sf"/>
</dbReference>
<dbReference type="OrthoDB" id="9801841at2"/>
<feature type="domain" description="PPM-type phosphatase" evidence="1">
    <location>
        <begin position="2"/>
        <end position="238"/>
    </location>
</feature>
<dbReference type="EMBL" id="ADKM02000032">
    <property type="protein sequence ID" value="EGC04229.1"/>
    <property type="molecule type" value="Genomic_DNA"/>
</dbReference>
<dbReference type="CDD" id="cd00143">
    <property type="entry name" value="PP2Cc"/>
    <property type="match status" value="1"/>
</dbReference>
<dbReference type="Gene3D" id="3.60.40.10">
    <property type="entry name" value="PPM-type phosphatase domain"/>
    <property type="match status" value="1"/>
</dbReference>
<dbReference type="Proteomes" id="UP000004259">
    <property type="component" value="Unassembled WGS sequence"/>
</dbReference>
<organism evidence="2 3">
    <name type="scientific">Ruminococcus albus 8</name>
    <dbReference type="NCBI Taxonomy" id="246199"/>
    <lineage>
        <taxon>Bacteria</taxon>
        <taxon>Bacillati</taxon>
        <taxon>Bacillota</taxon>
        <taxon>Clostridia</taxon>
        <taxon>Eubacteriales</taxon>
        <taxon>Oscillospiraceae</taxon>
        <taxon>Ruminococcus</taxon>
    </lineage>
</organism>
<dbReference type="SUPFAM" id="SSF81606">
    <property type="entry name" value="PP2C-like"/>
    <property type="match status" value="1"/>
</dbReference>
<accession>E9S907</accession>
<dbReference type="STRING" id="246199.CUS_5523"/>
<reference evidence="2 3" key="1">
    <citation type="submission" date="2011-02" db="EMBL/GenBank/DDBJ databases">
        <authorList>
            <person name="Nelson K.E."/>
            <person name="Sutton G."/>
            <person name="Torralba M."/>
            <person name="Durkin S."/>
            <person name="Harkins D."/>
            <person name="Montgomery R."/>
            <person name="Ziemer C."/>
            <person name="Klaassens E."/>
            <person name="Ocuiv P."/>
            <person name="Morrison M."/>
        </authorList>
    </citation>
    <scope>NUCLEOTIDE SEQUENCE [LARGE SCALE GENOMIC DNA]</scope>
    <source>
        <strain evidence="2 3">8</strain>
    </source>
</reference>
<dbReference type="AlphaFoldDB" id="E9S907"/>
<keyword evidence="3" id="KW-1185">Reference proteome</keyword>
<proteinExistence type="predicted"/>
<name>E9S907_RUMAL</name>
<dbReference type="RefSeq" id="WP_004167436.1">
    <property type="nucleotide sequence ID" value="NZ_ADKM02000032.1"/>
</dbReference>
<dbReference type="GO" id="GO:0004722">
    <property type="term" value="F:protein serine/threonine phosphatase activity"/>
    <property type="evidence" value="ECO:0007669"/>
    <property type="project" value="InterPro"/>
</dbReference>
<dbReference type="SMART" id="SM00332">
    <property type="entry name" value="PP2Cc"/>
    <property type="match status" value="1"/>
</dbReference>
<dbReference type="SMART" id="SM00331">
    <property type="entry name" value="PP2C_SIG"/>
    <property type="match status" value="1"/>
</dbReference>
<comment type="caution">
    <text evidence="2">The sequence shown here is derived from an EMBL/GenBank/DDBJ whole genome shotgun (WGS) entry which is preliminary data.</text>
</comment>
<sequence length="240" mass="26440">MEYTIRSFKGTRTEQQDRAAVIVKENGIFAVVCDGMGGCENGGTISRVAVEELCFRFEHSVCSDFIGFMSKEAADLDKKIGRIYRRRGGTTLLAAFVDNSGKLSWFSLGDSRLYLYGKDGAEQLTEDHNYFAKLNKMLAEGRITEETYRREAQRGHALTSFLGVNGLSLCCTGERQIEHTDVVLLTSDGLYKAIRPESFCEIVRSGGGLESAADNMLGSVCKIKDRAIDNTTFILIGIGV</sequence>
<gene>
    <name evidence="2" type="ORF">CUS_5523</name>
</gene>
<dbReference type="Pfam" id="PF13672">
    <property type="entry name" value="PP2C_2"/>
    <property type="match status" value="1"/>
</dbReference>
<dbReference type="eggNOG" id="COG0631">
    <property type="taxonomic scope" value="Bacteria"/>
</dbReference>